<evidence type="ECO:0000313" key="6">
    <source>
        <dbReference type="EMBL" id="RDC65612.1"/>
    </source>
</evidence>
<dbReference type="SUPFAM" id="SSF46689">
    <property type="entry name" value="Homeodomain-like"/>
    <property type="match status" value="1"/>
</dbReference>
<evidence type="ECO:0000256" key="1">
    <source>
        <dbReference type="ARBA" id="ARBA00023015"/>
    </source>
</evidence>
<keyword evidence="4" id="KW-1133">Transmembrane helix</keyword>
<evidence type="ECO:0000256" key="2">
    <source>
        <dbReference type="ARBA" id="ARBA00023125"/>
    </source>
</evidence>
<accession>A0A369QMM9</accession>
<feature type="transmembrane region" description="Helical" evidence="4">
    <location>
        <begin position="191"/>
        <end position="211"/>
    </location>
</feature>
<reference evidence="6 7" key="1">
    <citation type="submission" date="2018-04" db="EMBL/GenBank/DDBJ databases">
        <title>Adhaeribacter sp. HMF7616 genome sequencing and assembly.</title>
        <authorList>
            <person name="Kang H."/>
            <person name="Kang J."/>
            <person name="Cha I."/>
            <person name="Kim H."/>
            <person name="Joh K."/>
        </authorList>
    </citation>
    <scope>NUCLEOTIDE SEQUENCE [LARGE SCALE GENOMIC DNA]</scope>
    <source>
        <strain evidence="6 7">HMF7616</strain>
    </source>
</reference>
<protein>
    <recommendedName>
        <fullName evidence="5">HTH araC/xylS-type domain-containing protein</fullName>
    </recommendedName>
</protein>
<dbReference type="Proteomes" id="UP000253919">
    <property type="component" value="Unassembled WGS sequence"/>
</dbReference>
<evidence type="ECO:0000313" key="7">
    <source>
        <dbReference type="Proteomes" id="UP000253919"/>
    </source>
</evidence>
<dbReference type="RefSeq" id="WP_115374596.1">
    <property type="nucleotide sequence ID" value="NZ_QASA01000001.1"/>
</dbReference>
<dbReference type="AlphaFoldDB" id="A0A369QMM9"/>
<feature type="transmembrane region" description="Helical" evidence="4">
    <location>
        <begin position="106"/>
        <end position="126"/>
    </location>
</feature>
<feature type="transmembrane region" description="Helical" evidence="4">
    <location>
        <begin position="223"/>
        <end position="242"/>
    </location>
</feature>
<dbReference type="InterPro" id="IPR018060">
    <property type="entry name" value="HTH_AraC"/>
</dbReference>
<keyword evidence="2" id="KW-0238">DNA-binding</keyword>
<evidence type="ECO:0000259" key="5">
    <source>
        <dbReference type="PROSITE" id="PS01124"/>
    </source>
</evidence>
<dbReference type="InterPro" id="IPR009057">
    <property type="entry name" value="Homeodomain-like_sf"/>
</dbReference>
<gene>
    <name evidence="6" type="ORF">AHMF7616_04242</name>
</gene>
<feature type="transmembrane region" description="Helical" evidence="4">
    <location>
        <begin position="40"/>
        <end position="60"/>
    </location>
</feature>
<comment type="caution">
    <text evidence="6">The sequence shown here is derived from an EMBL/GenBank/DDBJ whole genome shotgun (WGS) entry which is preliminary data.</text>
</comment>
<keyword evidence="7" id="KW-1185">Reference proteome</keyword>
<evidence type="ECO:0000256" key="4">
    <source>
        <dbReference type="SAM" id="Phobius"/>
    </source>
</evidence>
<dbReference type="SMART" id="SM00342">
    <property type="entry name" value="HTH_ARAC"/>
    <property type="match status" value="1"/>
</dbReference>
<dbReference type="GO" id="GO:0003700">
    <property type="term" value="F:DNA-binding transcription factor activity"/>
    <property type="evidence" value="ECO:0007669"/>
    <property type="project" value="InterPro"/>
</dbReference>
<dbReference type="PANTHER" id="PTHR43280">
    <property type="entry name" value="ARAC-FAMILY TRANSCRIPTIONAL REGULATOR"/>
    <property type="match status" value="1"/>
</dbReference>
<dbReference type="Gene3D" id="1.10.10.60">
    <property type="entry name" value="Homeodomain-like"/>
    <property type="match status" value="2"/>
</dbReference>
<feature type="transmembrane region" description="Helical" evidence="4">
    <location>
        <begin position="146"/>
        <end position="170"/>
    </location>
</feature>
<feature type="transmembrane region" description="Helical" evidence="4">
    <location>
        <begin position="80"/>
        <end position="99"/>
    </location>
</feature>
<proteinExistence type="predicted"/>
<dbReference type="GO" id="GO:0043565">
    <property type="term" value="F:sequence-specific DNA binding"/>
    <property type="evidence" value="ECO:0007669"/>
    <property type="project" value="InterPro"/>
</dbReference>
<name>A0A369QMM9_9BACT</name>
<evidence type="ECO:0000256" key="3">
    <source>
        <dbReference type="ARBA" id="ARBA00023163"/>
    </source>
</evidence>
<dbReference type="Pfam" id="PF12833">
    <property type="entry name" value="HTH_18"/>
    <property type="match status" value="1"/>
</dbReference>
<dbReference type="EMBL" id="QASA01000001">
    <property type="protein sequence ID" value="RDC65612.1"/>
    <property type="molecule type" value="Genomic_DNA"/>
</dbReference>
<dbReference type="PANTHER" id="PTHR43280:SF29">
    <property type="entry name" value="ARAC-FAMILY TRANSCRIPTIONAL REGULATOR"/>
    <property type="match status" value="1"/>
</dbReference>
<keyword evidence="1" id="KW-0805">Transcription regulation</keyword>
<feature type="domain" description="HTH araC/xylS-type" evidence="5">
    <location>
        <begin position="308"/>
        <end position="412"/>
    </location>
</feature>
<sequence length="417" mass="48477">MHFEFNFYSSLLLVFFVHGLVYAILLYRKSLVKKNAADKWLSLFLLLGILYIAPWMLGFAGWYDQQTYRDFLLYTPLQQLYLLGPVLFIYVQSLLNPLFRFGKHQWLHLLPGWCYLGYGVVMVVADKIFLKKYYFLQDGLDRDFDFWYQITGFTSITIYFFASLRYYVVYKKLMAQVVSYADTLSFSWMKNFLVAFLFILGLQLFFYLLTALFPEANSYVGSWWYYFSFALILYYIAITGYANSIKTTIAFTPNLFTAPPTLWLTPNPLVPFHQNDAEEAVKVEIAITTPGSRTTALPLDPAIEPWKEKILTLMETENLYTNPELSLTQLAKQVHSNPAFVSKVINQGFGMNFNDFVNHYRVRAVQRCLQAGQHKTHTLLAIAYECGFNSKATFNRAFKKYTGQIPQEYVKLRAGLT</sequence>
<organism evidence="6 7">
    <name type="scientific">Adhaeribacter pallidiroseus</name>
    <dbReference type="NCBI Taxonomy" id="2072847"/>
    <lineage>
        <taxon>Bacteria</taxon>
        <taxon>Pseudomonadati</taxon>
        <taxon>Bacteroidota</taxon>
        <taxon>Cytophagia</taxon>
        <taxon>Cytophagales</taxon>
        <taxon>Hymenobacteraceae</taxon>
        <taxon>Adhaeribacter</taxon>
    </lineage>
</organism>
<dbReference type="OrthoDB" id="5492415at2"/>
<feature type="transmembrane region" description="Helical" evidence="4">
    <location>
        <begin position="6"/>
        <end position="28"/>
    </location>
</feature>
<keyword evidence="4" id="KW-0472">Membrane</keyword>
<keyword evidence="3" id="KW-0804">Transcription</keyword>
<dbReference type="PROSITE" id="PS01124">
    <property type="entry name" value="HTH_ARAC_FAMILY_2"/>
    <property type="match status" value="1"/>
</dbReference>
<keyword evidence="4" id="KW-0812">Transmembrane</keyword>